<dbReference type="InterPro" id="IPR041657">
    <property type="entry name" value="HTH_17"/>
</dbReference>
<dbReference type="AlphaFoldDB" id="A0AAI8MCL6"/>
<dbReference type="KEGG" id="brs:S23_27520"/>
<organism evidence="2 3">
    <name type="scientific">Bradyrhizobium cosmicum</name>
    <dbReference type="NCBI Taxonomy" id="1404864"/>
    <lineage>
        <taxon>Bacteria</taxon>
        <taxon>Pseudomonadati</taxon>
        <taxon>Pseudomonadota</taxon>
        <taxon>Alphaproteobacteria</taxon>
        <taxon>Hyphomicrobiales</taxon>
        <taxon>Nitrobacteraceae</taxon>
        <taxon>Bradyrhizobium</taxon>
    </lineage>
</organism>
<dbReference type="Proteomes" id="UP000007886">
    <property type="component" value="Chromosome"/>
</dbReference>
<keyword evidence="3" id="KW-1185">Reference proteome</keyword>
<dbReference type="Pfam" id="PF12728">
    <property type="entry name" value="HTH_17"/>
    <property type="match status" value="1"/>
</dbReference>
<evidence type="ECO:0000313" key="3">
    <source>
        <dbReference type="Proteomes" id="UP000007886"/>
    </source>
</evidence>
<protein>
    <recommendedName>
        <fullName evidence="1">Helix-turn-helix domain-containing protein</fullName>
    </recommendedName>
</protein>
<sequence>MSQPLARQRIKVADAVALLGLEARTIRDMAQRGEIPGAAKPRGVWTFDLALLEDYQRRCEETACQRAADLRPRPAVSGVVTSSTAASRSVARTSNGHYGQTIQKLRALAAARSATAR</sequence>
<name>A0AAI8MCL6_9BRAD</name>
<accession>A0AAI8MCL6</accession>
<feature type="domain" description="Helix-turn-helix" evidence="1">
    <location>
        <begin position="11"/>
        <end position="59"/>
    </location>
</feature>
<dbReference type="EMBL" id="AP012279">
    <property type="protein sequence ID" value="BAL75964.1"/>
    <property type="molecule type" value="Genomic_DNA"/>
</dbReference>
<evidence type="ECO:0000259" key="1">
    <source>
        <dbReference type="Pfam" id="PF12728"/>
    </source>
</evidence>
<evidence type="ECO:0000313" key="2">
    <source>
        <dbReference type="EMBL" id="BAL75964.1"/>
    </source>
</evidence>
<gene>
    <name evidence="2" type="ORF">S23_27520</name>
</gene>
<reference evidence="2 3" key="1">
    <citation type="journal article" date="2012" name="Microbes Environ.">
        <title>Complete genome sequence of Bradyrhizobium sp. S23321: insights into symbiosis evolution in soil oligotrophs.</title>
        <authorList>
            <person name="Okubo T."/>
            <person name="Tsukui T."/>
            <person name="Maita H."/>
            <person name="Okamoto S."/>
            <person name="Oshima K."/>
            <person name="Fujisawa T."/>
            <person name="Saito A."/>
            <person name="Futamata H."/>
            <person name="Hattori R."/>
            <person name="Shimomura Y."/>
            <person name="Haruta S."/>
            <person name="Morimoto S."/>
            <person name="Wang Y."/>
            <person name="Sakai Y."/>
            <person name="Hattori M."/>
            <person name="Aizawa S."/>
            <person name="Nagashima K.V.P."/>
            <person name="Masuda S."/>
            <person name="Hattori T."/>
            <person name="Yamashita A."/>
            <person name="Bao Z."/>
            <person name="Hayatsu M."/>
            <person name="Kajiya-Kanegae H."/>
            <person name="Yoshinaga I."/>
            <person name="Sakamoto K."/>
            <person name="Toyota K."/>
            <person name="Nakao M."/>
            <person name="Kohara M."/>
            <person name="Anda M."/>
            <person name="Niwa R."/>
            <person name="Jung-Hwan P."/>
            <person name="Sameshima-Saito R."/>
            <person name="Tokuda S."/>
            <person name="Yamamoto S."/>
            <person name="Yamamoto S."/>
            <person name="Yokoyama T."/>
            <person name="Akutsu T."/>
            <person name="Nakamura Y."/>
            <person name="Nakahira-Yanaka Y."/>
            <person name="Takada Hoshino Y."/>
            <person name="Hirakawa H."/>
            <person name="Mitsui H."/>
            <person name="Terasawa K."/>
            <person name="Itakura M."/>
            <person name="Sato S."/>
            <person name="Ikeda-Ohtsubo W."/>
            <person name="Sakakura N."/>
            <person name="Kaminuma E."/>
            <person name="Minamisawa K."/>
        </authorList>
    </citation>
    <scope>NUCLEOTIDE SEQUENCE [LARGE SCALE GENOMIC DNA]</scope>
    <source>
        <strain evidence="2 3">S23321</strain>
    </source>
</reference>
<proteinExistence type="predicted"/>